<dbReference type="EMBL" id="MFNF01000018">
    <property type="protein sequence ID" value="OGH03239.1"/>
    <property type="molecule type" value="Genomic_DNA"/>
</dbReference>
<dbReference type="Pfam" id="PF12437">
    <property type="entry name" value="GSIII_N"/>
    <property type="match status" value="1"/>
</dbReference>
<dbReference type="InterPro" id="IPR008147">
    <property type="entry name" value="Gln_synt_N"/>
</dbReference>
<proteinExistence type="inferred from homology"/>
<dbReference type="Pfam" id="PF18318">
    <property type="entry name" value="Gln-synt_C-ter"/>
    <property type="match status" value="1"/>
</dbReference>
<dbReference type="InterPro" id="IPR014746">
    <property type="entry name" value="Gln_synth/guanido_kin_cat_dom"/>
</dbReference>
<dbReference type="PROSITE" id="PS00181">
    <property type="entry name" value="GLNA_ATP"/>
    <property type="match status" value="1"/>
</dbReference>
<dbReference type="AlphaFoldDB" id="A0A1F6GYT2"/>
<comment type="similarity">
    <text evidence="1 2">Belongs to the glutamine synthetase family.</text>
</comment>
<dbReference type="InterPro" id="IPR052725">
    <property type="entry name" value="GS_Type-3"/>
</dbReference>
<gene>
    <name evidence="5" type="ORF">A2557_00760</name>
</gene>
<protein>
    <submittedName>
        <fullName evidence="5">Glutamine synthetase</fullName>
    </submittedName>
</protein>
<organism evidence="5 6">
    <name type="scientific">Candidatus Lambdaproteobacteria bacterium RIFOXYD2_FULL_56_26</name>
    <dbReference type="NCBI Taxonomy" id="1817773"/>
    <lineage>
        <taxon>Bacteria</taxon>
        <taxon>Pseudomonadati</taxon>
        <taxon>Pseudomonadota</taxon>
        <taxon>Candidatus Lambdaproteobacteria</taxon>
    </lineage>
</organism>
<evidence type="ECO:0000313" key="5">
    <source>
        <dbReference type="EMBL" id="OGH03239.1"/>
    </source>
</evidence>
<dbReference type="SUPFAM" id="SSF55931">
    <property type="entry name" value="Glutamine synthetase/guanido kinase"/>
    <property type="match status" value="1"/>
</dbReference>
<accession>A0A1F6GYT2</accession>
<dbReference type="GO" id="GO:0006542">
    <property type="term" value="P:glutamine biosynthetic process"/>
    <property type="evidence" value="ECO:0007669"/>
    <property type="project" value="InterPro"/>
</dbReference>
<evidence type="ECO:0000256" key="2">
    <source>
        <dbReference type="RuleBase" id="RU000384"/>
    </source>
</evidence>
<evidence type="ECO:0000313" key="6">
    <source>
        <dbReference type="Proteomes" id="UP000177583"/>
    </source>
</evidence>
<dbReference type="Gene3D" id="1.20.120.1560">
    <property type="match status" value="1"/>
</dbReference>
<dbReference type="InterPro" id="IPR027303">
    <property type="entry name" value="Gln_synth_gly_rich_site"/>
</dbReference>
<feature type="domain" description="GS beta-grasp" evidence="3">
    <location>
        <begin position="87"/>
        <end position="180"/>
    </location>
</feature>
<name>A0A1F6GYT2_9PROT</name>
<evidence type="ECO:0000259" key="4">
    <source>
        <dbReference type="PROSITE" id="PS51987"/>
    </source>
</evidence>
<feature type="domain" description="GS catalytic" evidence="4">
    <location>
        <begin position="192"/>
        <end position="618"/>
    </location>
</feature>
<dbReference type="PANTHER" id="PTHR42974">
    <property type="entry name" value="GLUTAMINE SYNTHETASE"/>
    <property type="match status" value="1"/>
</dbReference>
<dbReference type="Gene3D" id="3.30.590.10">
    <property type="entry name" value="Glutamine synthetase/guanido kinase, catalytic domain"/>
    <property type="match status" value="1"/>
</dbReference>
<dbReference type="GO" id="GO:0004356">
    <property type="term" value="F:glutamine synthetase activity"/>
    <property type="evidence" value="ECO:0007669"/>
    <property type="project" value="InterPro"/>
</dbReference>
<dbReference type="InterPro" id="IPR040577">
    <property type="entry name" value="Gln-synt_C"/>
</dbReference>
<evidence type="ECO:0000259" key="3">
    <source>
        <dbReference type="PROSITE" id="PS51986"/>
    </source>
</evidence>
<sequence length="720" mass="79570">MSDLRQQIGRTIASRGQANNYQPEINKDVTEIYGNYVFNEKIMRQRLPKEVYKKLKKTITNHEPLDHSIAEIVASAMKDWATELGASHYTHWFQPLTGATAEKHDAFLVPDENGTAIQQFSGSALIQGEPDASSFPSGGIRATFEARGYTAWDPTSPAFIRKSEAGATLFIPTAFCSYTGEALDKKTPLLRSEAALTKAGTRLVRILGSTATSVQSTAGLEQEYFLIDMEYYNARPDLIATGRTLFGAPSYKGQSMEDHYFGAIKSRILAFMEDTEQYLYKLGIPIKTRHNEVAPAQYEVAPIFEHANMAVDHNMLVMEVMREKAAKHKLKILLHEKPFAGINGSGKHCNWSMSDSLGNNLLEPGKTPHDNLQFLVVLTAIIRAVDKYAKLLRISVAHAGNDHRLGANEAPPAIISAYLGDELGRIVEELVAGVKTSSRAKGNIQLGSLVLPSLPKDNTDRNRTSPFAFTGNKFEFRALGASQHVAVPVTFINTIVADSLDYVSDQIEAAMKGGASLSDAADKVVKETLKVHHRVVFNGDGYSEDWQNEAAKRGLLNLKTTPDALVKMMDQDVVDLFERYKVLSKGELEARYNIKVETYIKALDIEVNATRDMARTIILPAALKYQGQLAAAMAGYSSVPQKQLLEKVGKTTDALMGTIAELDHALEKGHHKDALHHAQYTKDKLVPLMAAVRTQADQLELLVADELWPLPKYREMLLLS</sequence>
<reference evidence="5 6" key="1">
    <citation type="journal article" date="2016" name="Nat. Commun.">
        <title>Thousands of microbial genomes shed light on interconnected biogeochemical processes in an aquifer system.</title>
        <authorList>
            <person name="Anantharaman K."/>
            <person name="Brown C.T."/>
            <person name="Hug L.A."/>
            <person name="Sharon I."/>
            <person name="Castelle C.J."/>
            <person name="Probst A.J."/>
            <person name="Thomas B.C."/>
            <person name="Singh A."/>
            <person name="Wilkins M.J."/>
            <person name="Karaoz U."/>
            <person name="Brodie E.L."/>
            <person name="Williams K.H."/>
            <person name="Hubbard S.S."/>
            <person name="Banfield J.F."/>
        </authorList>
    </citation>
    <scope>NUCLEOTIDE SEQUENCE [LARGE SCALE GENOMIC DNA]</scope>
</reference>
<evidence type="ECO:0000256" key="1">
    <source>
        <dbReference type="PROSITE-ProRule" id="PRU01330"/>
    </source>
</evidence>
<comment type="caution">
    <text evidence="5">The sequence shown here is derived from an EMBL/GenBank/DDBJ whole genome shotgun (WGS) entry which is preliminary data.</text>
</comment>
<dbReference type="PROSITE" id="PS51986">
    <property type="entry name" value="GS_BETA_GRASP"/>
    <property type="match status" value="1"/>
</dbReference>
<dbReference type="PANTHER" id="PTHR42974:SF1">
    <property type="entry name" value="TYPE-3 GLUTAMINE SYNTHETASE"/>
    <property type="match status" value="1"/>
</dbReference>
<dbReference type="InterPro" id="IPR008146">
    <property type="entry name" value="Gln_synth_cat_dom"/>
</dbReference>
<dbReference type="Pfam" id="PF00120">
    <property type="entry name" value="Gln-synt_C"/>
    <property type="match status" value="1"/>
</dbReference>
<dbReference type="InterPro" id="IPR022147">
    <property type="entry name" value="GSIII_N"/>
</dbReference>
<dbReference type="SMART" id="SM01230">
    <property type="entry name" value="Gln-synt_C"/>
    <property type="match status" value="1"/>
</dbReference>
<dbReference type="Proteomes" id="UP000177583">
    <property type="component" value="Unassembled WGS sequence"/>
</dbReference>
<dbReference type="PROSITE" id="PS51987">
    <property type="entry name" value="GS_CATALYTIC"/>
    <property type="match status" value="1"/>
</dbReference>